<keyword evidence="1" id="KW-0175">Coiled coil</keyword>
<evidence type="ECO:0000256" key="2">
    <source>
        <dbReference type="SAM" id="MobiDB-lite"/>
    </source>
</evidence>
<dbReference type="InterPro" id="IPR036691">
    <property type="entry name" value="Endo/exonu/phosph_ase_sf"/>
</dbReference>
<dbReference type="Proteomes" id="UP000186817">
    <property type="component" value="Unassembled WGS sequence"/>
</dbReference>
<evidence type="ECO:0000313" key="4">
    <source>
        <dbReference type="Proteomes" id="UP000186817"/>
    </source>
</evidence>
<keyword evidence="4" id="KW-1185">Reference proteome</keyword>
<dbReference type="PANTHER" id="PTHR33050:SF7">
    <property type="entry name" value="RIBONUCLEASE H"/>
    <property type="match status" value="1"/>
</dbReference>
<feature type="region of interest" description="Disordered" evidence="2">
    <location>
        <begin position="266"/>
        <end position="303"/>
    </location>
</feature>
<evidence type="ECO:0000313" key="3">
    <source>
        <dbReference type="EMBL" id="OLP81494.1"/>
    </source>
</evidence>
<dbReference type="SUPFAM" id="SSF56219">
    <property type="entry name" value="DNase I-like"/>
    <property type="match status" value="1"/>
</dbReference>
<feature type="region of interest" description="Disordered" evidence="2">
    <location>
        <begin position="977"/>
        <end position="1033"/>
    </location>
</feature>
<dbReference type="EMBL" id="LSRX01001275">
    <property type="protein sequence ID" value="OLP81494.1"/>
    <property type="molecule type" value="Genomic_DNA"/>
</dbReference>
<feature type="coiled-coil region" evidence="1">
    <location>
        <begin position="174"/>
        <end position="222"/>
    </location>
</feature>
<feature type="compositionally biased region" description="Polar residues" evidence="2">
    <location>
        <begin position="1012"/>
        <end position="1028"/>
    </location>
</feature>
<dbReference type="InterPro" id="IPR043502">
    <property type="entry name" value="DNA/RNA_pol_sf"/>
</dbReference>
<evidence type="ECO:0008006" key="5">
    <source>
        <dbReference type="Google" id="ProtNLM"/>
    </source>
</evidence>
<feature type="compositionally biased region" description="Polar residues" evidence="2">
    <location>
        <begin position="294"/>
        <end position="303"/>
    </location>
</feature>
<name>A0A1Q9CEX5_SYMMI</name>
<feature type="region of interest" description="Disordered" evidence="2">
    <location>
        <begin position="1722"/>
        <end position="1746"/>
    </location>
</feature>
<organism evidence="3 4">
    <name type="scientific">Symbiodinium microadriaticum</name>
    <name type="common">Dinoflagellate</name>
    <name type="synonym">Zooxanthella microadriatica</name>
    <dbReference type="NCBI Taxonomy" id="2951"/>
    <lineage>
        <taxon>Eukaryota</taxon>
        <taxon>Sar</taxon>
        <taxon>Alveolata</taxon>
        <taxon>Dinophyceae</taxon>
        <taxon>Suessiales</taxon>
        <taxon>Symbiodiniaceae</taxon>
        <taxon>Symbiodinium</taxon>
    </lineage>
</organism>
<comment type="caution">
    <text evidence="3">The sequence shown here is derived from an EMBL/GenBank/DDBJ whole genome shotgun (WGS) entry which is preliminary data.</text>
</comment>
<dbReference type="SUPFAM" id="SSF56672">
    <property type="entry name" value="DNA/RNA polymerases"/>
    <property type="match status" value="1"/>
</dbReference>
<dbReference type="Gene3D" id="3.60.10.10">
    <property type="entry name" value="Endonuclease/exonuclease/phosphatase"/>
    <property type="match status" value="1"/>
</dbReference>
<sequence length="1746" mass="191053">MSRQYTVCTSKACDSWIWTDRIAKLPHPCCAKCGKAWPGRTRYVLSSEESSEAPFRLPKRTKERKPGKAARALHTVWGSLTPEARAAIEDAGWKPPQESVLPASPPGLGEMDVDVDDAANEDARQKLWHGVSSEQKELMVKAGLRPPEQKIPAPTPYEEGTAANAAYRKATVALKILGDRKLSLQKRIDQAKEQYQARLSEMKLLQEKIDEAQQKVNDAGKELTTKVLAHDESLGSEVSQFLEKFGISLTEEQEAQIIKARFAIKRPPDSQVTEDKPDKQDEPPPPEEPKRPKTASQEQRGTRSSVHVALLRFRLYTSAGRAQQQYRFVAIACVLPKVQAFVKACGRVITQGDDKEVQECCESEALVVSRANFDTVADDGAVSGVPGLRNCISRRTQEEEVVTGWRCKRQEEAGEIDSQNQLTASVEATGFTPDILLAMLVRVVAKSSPGAYPNASLASLEVAALIEGAIVHGCSAFEPRFLELAEMIERQACENSLEWWLGSHLLSCAESSTSPAWAKPAALDLLSRQNGTAPTKVRIFSANITCWGPKIKDWVLTSIGSWDLLCIQETHLLKDIPNVEAALSSAALSHHFGPGQCSGKGGVLGGVLTVAPSHRNVRRVVEVMKEGCGFVGDELRLQGWSVVIFNVYLKSGSSLQGEINSEVLSQFLSLVNGFSVLWIAIGDFNIPAEEFASTSFPSEAKAELVSTQQPTTDHGATLDYALVSRELRGTTDISVCWDVPFKPHCCSYAWMVVATCPSHSCHASVLYLTCRFGPSCWIGSRSMCNGMTCVLTTLHLATLLPGQLLSAWLLTFQTAIAHSFPPVLVEVALGIYRGDLDVVYDFYPNFVDPLVSIIQAYLMQMGVDPDFKACLLSHLRATLMSQRFQRIADTFDSPSLSTGACYLEVIRADGLIFSTDASGGPFSKAFVKKVRDIDKLVSSISLFLAERAEFLLFPDKLVQLARLLDVALRGHPKPTIGQERAAEAPQSEPSPDPPLVAGQEGGYSHLHEGTDTSDTAPVPSTEQPTPHKTASFRRKFANRVWTSPAYKQARQQEKFDPPQVLLLDTSGPLGVRCKALADPEAIPFLEPSPQPSEQESSFILQCLWSRSIIAVITALPAVAPNKEIAISIMQAIKASAAIAILTASNAWLQWAQKSNLSQRVFAHISQSRPEHPFSQEEQSEALAILCSALNLDQASMATVSPGQPFRLELMRALAQRIEDPDSDLPCMLAERVHTGVFSEIKPSGLWPPAKLQPLSQSGLEICQGNWRPAEEDPETVAALLAEEEAAGWIQQVPGGLKAAKKRWHKGIAVGKLSLVKAEGRDPRLVLDSTVCQVNPLCRIPEAVTVPTVQEVRRSFQPQDPRGAYISASIDFKAAHKRVKVHDAEQGLLLFAFNGTLWRYVVCHFGAKFSAYWWQRVGGLITRILHASLAQYPHRAWLYVDDLLAALLRTSAHESLLIVVLILSSLGAPISWKKASVGDSLIWCGWKFNFAYETVELCAAKIKFSSQIQGLLSKPKVPRKDLEACVGLLMWAMGLTANPIFIKMTRAAQTSLAWLAPRIAAIPTTPLYLPPILSSLARADAMAEGDQVGIGGWVSTKHGLAWLTKDAQKYIACFETLAQLALAMTAKAHLGHMRLSLCLPTESDNTPTEGGVNKLFTTSWPLSEFLSLIASWSSANGVTIQVSHVAGAHNEWADDLSRGRLQAFAHRSRDRFRVSLEMLASASAKASWSSKDPAEVSPLPETPRLEA</sequence>
<reference evidence="3 4" key="1">
    <citation type="submission" date="2016-02" db="EMBL/GenBank/DDBJ databases">
        <title>Genome analysis of coral dinoflagellate symbionts highlights evolutionary adaptations to a symbiotic lifestyle.</title>
        <authorList>
            <person name="Aranda M."/>
            <person name="Li Y."/>
            <person name="Liew Y.J."/>
            <person name="Baumgarten S."/>
            <person name="Simakov O."/>
            <person name="Wilson M."/>
            <person name="Piel J."/>
            <person name="Ashoor H."/>
            <person name="Bougouffa S."/>
            <person name="Bajic V.B."/>
            <person name="Ryu T."/>
            <person name="Ravasi T."/>
            <person name="Bayer T."/>
            <person name="Micklem G."/>
            <person name="Kim H."/>
            <person name="Bhak J."/>
            <person name="Lajeunesse T.C."/>
            <person name="Voolstra C.R."/>
        </authorList>
    </citation>
    <scope>NUCLEOTIDE SEQUENCE [LARGE SCALE GENOMIC DNA]</scope>
    <source>
        <strain evidence="3 4">CCMP2467</strain>
    </source>
</reference>
<evidence type="ECO:0000256" key="1">
    <source>
        <dbReference type="SAM" id="Coils"/>
    </source>
</evidence>
<feature type="compositionally biased region" description="Basic and acidic residues" evidence="2">
    <location>
        <begin position="273"/>
        <end position="291"/>
    </location>
</feature>
<dbReference type="InterPro" id="IPR052055">
    <property type="entry name" value="Hepadnavirus_pol/RT"/>
</dbReference>
<proteinExistence type="predicted"/>
<accession>A0A1Q9CEX5</accession>
<gene>
    <name evidence="3" type="ORF">AK812_SmicGene37941</name>
</gene>
<dbReference type="PANTHER" id="PTHR33050">
    <property type="entry name" value="REVERSE TRANSCRIPTASE DOMAIN-CONTAINING PROTEIN"/>
    <property type="match status" value="1"/>
</dbReference>
<protein>
    <recommendedName>
        <fullName evidence="5">Reverse transcriptase domain-containing protein</fullName>
    </recommendedName>
</protein>
<dbReference type="OrthoDB" id="431382at2759"/>